<evidence type="ECO:0000256" key="10">
    <source>
        <dbReference type="PROSITE-ProRule" id="PRU10125"/>
    </source>
</evidence>
<keyword evidence="6 9" id="KW-0457">Lysine biosynthesis</keyword>
<dbReference type="AlphaFoldDB" id="A0A926D0V4"/>
<evidence type="ECO:0000256" key="5">
    <source>
        <dbReference type="ARBA" id="ARBA00022605"/>
    </source>
</evidence>
<dbReference type="HAMAP" id="MF_00197">
    <property type="entry name" value="DAP_epimerase"/>
    <property type="match status" value="1"/>
</dbReference>
<dbReference type="Pfam" id="PF01678">
    <property type="entry name" value="DAP_epimerase"/>
    <property type="match status" value="2"/>
</dbReference>
<gene>
    <name evidence="9" type="primary">dapF</name>
    <name evidence="11" type="ORF">H8699_07995</name>
</gene>
<keyword evidence="5 9" id="KW-0028">Amino-acid biosynthesis</keyword>
<evidence type="ECO:0000256" key="8">
    <source>
        <dbReference type="ARBA" id="ARBA00051712"/>
    </source>
</evidence>
<comment type="catalytic activity">
    <reaction evidence="8 9">
        <text>(2S,6S)-2,6-diaminopimelate = meso-2,6-diaminopimelate</text>
        <dbReference type="Rhea" id="RHEA:15393"/>
        <dbReference type="ChEBI" id="CHEBI:57609"/>
        <dbReference type="ChEBI" id="CHEBI:57791"/>
        <dbReference type="EC" id="5.1.1.7"/>
    </reaction>
</comment>
<dbReference type="SUPFAM" id="SSF54506">
    <property type="entry name" value="Diaminopimelate epimerase-like"/>
    <property type="match status" value="2"/>
</dbReference>
<feature type="binding site" evidence="9">
    <location>
        <position position="11"/>
    </location>
    <ligand>
        <name>substrate</name>
    </ligand>
</feature>
<feature type="active site" description="Proton donor" evidence="9">
    <location>
        <position position="72"/>
    </location>
</feature>
<dbReference type="PROSITE" id="PS01326">
    <property type="entry name" value="DAP_EPIMERASE"/>
    <property type="match status" value="1"/>
</dbReference>
<proteinExistence type="inferred from homology"/>
<keyword evidence="12" id="KW-1185">Reference proteome</keyword>
<comment type="similarity">
    <text evidence="2 9">Belongs to the diaminopimelate epimerase family.</text>
</comment>
<feature type="site" description="Could be important to modulate the pK values of the two catalytic cysteine residues" evidence="9">
    <location>
        <position position="164"/>
    </location>
</feature>
<evidence type="ECO:0000256" key="1">
    <source>
        <dbReference type="ARBA" id="ARBA00005196"/>
    </source>
</evidence>
<reference evidence="11" key="1">
    <citation type="submission" date="2020-08" db="EMBL/GenBank/DDBJ databases">
        <title>Genome public.</title>
        <authorList>
            <person name="Liu C."/>
            <person name="Sun Q."/>
        </authorList>
    </citation>
    <scope>NUCLEOTIDE SEQUENCE</scope>
    <source>
        <strain evidence="11">NSJ-44</strain>
    </source>
</reference>
<dbReference type="FunFam" id="3.10.310.10:FF:000004">
    <property type="entry name" value="Diaminopimelate epimerase"/>
    <property type="match status" value="1"/>
</dbReference>
<comment type="function">
    <text evidence="9">Catalyzes the stereoinversion of LL-2,6-diaminopimelate (L,L-DAP) to meso-diaminopimelate (meso-DAP), a precursor of L-lysine and an essential component of the bacterial peptidoglycan.</text>
</comment>
<feature type="binding site" evidence="9">
    <location>
        <position position="195"/>
    </location>
    <ligand>
        <name>substrate</name>
    </ligand>
</feature>
<keyword evidence="7 9" id="KW-0413">Isomerase</keyword>
<evidence type="ECO:0000256" key="7">
    <source>
        <dbReference type="ARBA" id="ARBA00023235"/>
    </source>
</evidence>
<dbReference type="Proteomes" id="UP000654279">
    <property type="component" value="Unassembled WGS sequence"/>
</dbReference>
<dbReference type="PANTHER" id="PTHR31689">
    <property type="entry name" value="DIAMINOPIMELATE EPIMERASE, CHLOROPLASTIC"/>
    <property type="match status" value="1"/>
</dbReference>
<dbReference type="InterPro" id="IPR018510">
    <property type="entry name" value="DAP_epimerase_AS"/>
</dbReference>
<comment type="subunit">
    <text evidence="9">Homodimer.</text>
</comment>
<evidence type="ECO:0000256" key="3">
    <source>
        <dbReference type="ARBA" id="ARBA00013080"/>
    </source>
</evidence>
<dbReference type="EMBL" id="JACRSO010000003">
    <property type="protein sequence ID" value="MBC8529366.1"/>
    <property type="molecule type" value="Genomic_DNA"/>
</dbReference>
<dbReference type="InterPro" id="IPR001653">
    <property type="entry name" value="DAP_epimerase_DapF"/>
</dbReference>
<organism evidence="11 12">
    <name type="scientific">Luoshenia tenuis</name>
    <dbReference type="NCBI Taxonomy" id="2763654"/>
    <lineage>
        <taxon>Bacteria</taxon>
        <taxon>Bacillati</taxon>
        <taxon>Bacillota</taxon>
        <taxon>Clostridia</taxon>
        <taxon>Christensenellales</taxon>
        <taxon>Christensenellaceae</taxon>
        <taxon>Luoshenia</taxon>
    </lineage>
</organism>
<feature type="binding site" evidence="9">
    <location>
        <position position="63"/>
    </location>
    <ligand>
        <name>substrate</name>
    </ligand>
</feature>
<feature type="binding site" evidence="9">
    <location>
        <begin position="223"/>
        <end position="224"/>
    </location>
    <ligand>
        <name>substrate</name>
    </ligand>
</feature>
<dbReference type="GO" id="GO:0005829">
    <property type="term" value="C:cytosol"/>
    <property type="evidence" value="ECO:0007669"/>
    <property type="project" value="TreeGrafter"/>
</dbReference>
<evidence type="ECO:0000256" key="4">
    <source>
        <dbReference type="ARBA" id="ARBA00022490"/>
    </source>
</evidence>
<dbReference type="EC" id="5.1.1.7" evidence="3 9"/>
<accession>A0A926D0V4</accession>
<protein>
    <recommendedName>
        <fullName evidence="3 9">Diaminopimelate epimerase</fullName>
        <shortName evidence="9">DAP epimerase</shortName>
        <ecNumber evidence="3 9">5.1.1.7</ecNumber>
    </recommendedName>
    <alternativeName>
        <fullName evidence="9">PLP-independent amino acid racemase</fullName>
    </alternativeName>
</protein>
<comment type="caution">
    <text evidence="9">Lacks conserved residue(s) required for the propagation of feature annotation.</text>
</comment>
<evidence type="ECO:0000313" key="11">
    <source>
        <dbReference type="EMBL" id="MBC8529366.1"/>
    </source>
</evidence>
<evidence type="ECO:0000256" key="9">
    <source>
        <dbReference type="HAMAP-Rule" id="MF_00197"/>
    </source>
</evidence>
<dbReference type="RefSeq" id="WP_249285221.1">
    <property type="nucleotide sequence ID" value="NZ_JACRSO010000003.1"/>
</dbReference>
<feature type="binding site" evidence="9">
    <location>
        <begin position="73"/>
        <end position="74"/>
    </location>
    <ligand>
        <name>substrate</name>
    </ligand>
</feature>
<feature type="active site" description="Proton acceptor" evidence="9">
    <location>
        <position position="222"/>
    </location>
</feature>
<dbReference type="NCBIfam" id="TIGR00652">
    <property type="entry name" value="DapF"/>
    <property type="match status" value="1"/>
</dbReference>
<evidence type="ECO:0000256" key="6">
    <source>
        <dbReference type="ARBA" id="ARBA00023154"/>
    </source>
</evidence>
<feature type="site" description="Could be important to modulate the pK values of the two catalytic cysteine residues" evidence="9">
    <location>
        <position position="213"/>
    </location>
</feature>
<name>A0A926D0V4_9FIRM</name>
<feature type="active site" evidence="10">
    <location>
        <position position="72"/>
    </location>
</feature>
<evidence type="ECO:0000256" key="2">
    <source>
        <dbReference type="ARBA" id="ARBA00010219"/>
    </source>
</evidence>
<evidence type="ECO:0000313" key="12">
    <source>
        <dbReference type="Proteomes" id="UP000654279"/>
    </source>
</evidence>
<comment type="caution">
    <text evidence="11">The sequence shown here is derived from an EMBL/GenBank/DDBJ whole genome shotgun (WGS) entry which is preliminary data.</text>
</comment>
<dbReference type="GO" id="GO:0008837">
    <property type="term" value="F:diaminopimelate epimerase activity"/>
    <property type="evidence" value="ECO:0007669"/>
    <property type="project" value="UniProtKB-UniRule"/>
</dbReference>
<dbReference type="Gene3D" id="3.10.310.10">
    <property type="entry name" value="Diaminopimelate Epimerase, Chain A, domain 1"/>
    <property type="match status" value="2"/>
</dbReference>
<feature type="binding site" evidence="9">
    <location>
        <position position="162"/>
    </location>
    <ligand>
        <name>substrate</name>
    </ligand>
</feature>
<comment type="pathway">
    <text evidence="1 9">Amino-acid biosynthesis; L-lysine biosynthesis via DAP pathway; DL-2,6-diaminopimelate from LL-2,6-diaminopimelate: step 1/1.</text>
</comment>
<sequence length="281" mass="30331">MKFTKMHGAGNDYIYVDGFRERLPMPAEQLAIAVSRPHFGLGSDGLIVLTPCAEADGRMRIYNNDGSEAMMCGNGVRCAARLLHEWGDAKGDEVRVMTNAGLRTIKLLPDARGRLTRGRVDMGKPVLRPADIPAAVPGERAVGVPLTAGGQTLRFTCVSMGNPHAVCFVEDPDQFPVTELGPLYERHAAFPNRCNIEFAHVSGPEEIHMRVWERGSGETLACGTGACAVLVAAVLNGLSERAVDMYLPGGQLHILWDEADGHVYMTGPTSITCTGEWLGDE</sequence>
<comment type="subcellular location">
    <subcellularLocation>
        <location evidence="9">Cytoplasm</location>
    </subcellularLocation>
</comment>
<dbReference type="GO" id="GO:0009089">
    <property type="term" value="P:lysine biosynthetic process via diaminopimelate"/>
    <property type="evidence" value="ECO:0007669"/>
    <property type="project" value="UniProtKB-UniRule"/>
</dbReference>
<feature type="binding site" evidence="9">
    <location>
        <begin position="213"/>
        <end position="214"/>
    </location>
    <ligand>
        <name>substrate</name>
    </ligand>
</feature>
<dbReference type="PANTHER" id="PTHR31689:SF0">
    <property type="entry name" value="DIAMINOPIMELATE EPIMERASE"/>
    <property type="match status" value="1"/>
</dbReference>
<keyword evidence="4 9" id="KW-0963">Cytoplasm</keyword>